<evidence type="ECO:0000313" key="4">
    <source>
        <dbReference type="Proteomes" id="UP001055439"/>
    </source>
</evidence>
<dbReference type="Gene3D" id="1.10.560.10">
    <property type="entry name" value="GroEL-like equatorial domain"/>
    <property type="match status" value="2"/>
</dbReference>
<dbReference type="Proteomes" id="UP001055439">
    <property type="component" value="Chromosome 8"/>
</dbReference>
<dbReference type="AlphaFoldDB" id="A0A9E7L204"/>
<dbReference type="InterPro" id="IPR027413">
    <property type="entry name" value="GROEL-like_equatorial_sf"/>
</dbReference>
<keyword evidence="4" id="KW-1185">Reference proteome</keyword>
<accession>A0A9E7L204</accession>
<evidence type="ECO:0000256" key="2">
    <source>
        <dbReference type="ARBA" id="ARBA00023186"/>
    </source>
</evidence>
<organism evidence="3 4">
    <name type="scientific">Musa troglodytarum</name>
    <name type="common">fe'i banana</name>
    <dbReference type="NCBI Taxonomy" id="320322"/>
    <lineage>
        <taxon>Eukaryota</taxon>
        <taxon>Viridiplantae</taxon>
        <taxon>Streptophyta</taxon>
        <taxon>Embryophyta</taxon>
        <taxon>Tracheophyta</taxon>
        <taxon>Spermatophyta</taxon>
        <taxon>Magnoliopsida</taxon>
        <taxon>Liliopsida</taxon>
        <taxon>Zingiberales</taxon>
        <taxon>Musaceae</taxon>
        <taxon>Musa</taxon>
    </lineage>
</organism>
<gene>
    <name evidence="3" type="ORF">MUK42_07874</name>
</gene>
<dbReference type="SUPFAM" id="SSF48592">
    <property type="entry name" value="GroEL equatorial domain-like"/>
    <property type="match status" value="1"/>
</dbReference>
<dbReference type="InterPro" id="IPR027409">
    <property type="entry name" value="GroEL-like_apical_dom_sf"/>
</dbReference>
<dbReference type="SUPFAM" id="SSF52029">
    <property type="entry name" value="GroEL apical domain-like"/>
    <property type="match status" value="1"/>
</dbReference>
<protein>
    <submittedName>
        <fullName evidence="3">RuBisCO large subunit-binding protein subunit alpha</fullName>
    </submittedName>
</protein>
<dbReference type="EMBL" id="CP097510">
    <property type="protein sequence ID" value="URE35240.1"/>
    <property type="molecule type" value="Genomic_DNA"/>
</dbReference>
<comment type="similarity">
    <text evidence="1">Belongs to the chaperonin (HSP60) family.</text>
</comment>
<dbReference type="GO" id="GO:0042026">
    <property type="term" value="P:protein refolding"/>
    <property type="evidence" value="ECO:0007669"/>
    <property type="project" value="InterPro"/>
</dbReference>
<evidence type="ECO:0000313" key="3">
    <source>
        <dbReference type="EMBL" id="URE35240.1"/>
    </source>
</evidence>
<dbReference type="PANTHER" id="PTHR45633">
    <property type="entry name" value="60 KDA HEAT SHOCK PROTEIN, MITOCHONDRIAL"/>
    <property type="match status" value="1"/>
</dbReference>
<name>A0A9E7L204_9LILI</name>
<dbReference type="Gene3D" id="3.50.7.10">
    <property type="entry name" value="GroEL"/>
    <property type="match status" value="1"/>
</dbReference>
<dbReference type="InterPro" id="IPR001844">
    <property type="entry name" value="Cpn60/GroEL"/>
</dbReference>
<evidence type="ECO:0000256" key="1">
    <source>
        <dbReference type="ARBA" id="ARBA00006607"/>
    </source>
</evidence>
<dbReference type="OrthoDB" id="433512at2759"/>
<dbReference type="GO" id="GO:0140662">
    <property type="term" value="F:ATP-dependent protein folding chaperone"/>
    <property type="evidence" value="ECO:0007669"/>
    <property type="project" value="InterPro"/>
</dbReference>
<proteinExistence type="inferred from homology"/>
<keyword evidence="2" id="KW-0143">Chaperone</keyword>
<sequence length="325" mass="35888">MVVRASAKEIAFGQSSRSFLQAGIEKLADAVGVTLGPRGTFVSALSPRMFWWRVRSMTPRVMGRQLHLSLLARSKLVQELEKKAMPVKGRGDIKGYISPQFVANIEKLILEFENAKISVTDQKISTIKEIIPFLEKMTQLGALLLIIAEDVTGRGLATPAIENVSVGQLGTARIFTVSQTFTTIISDAATNDEIQLNESQKAEWLSQNDRGGGAAYVHLSATLPIVKEKLEDHDELLGADIEQKALVAPAALVARNAETEGEDQGQRIGAIEPAKVTRCALQNAVHQQLEWSLQHGRMWRRSPRKKSPPPPLMMMMMAWFSHLNE</sequence>
<reference evidence="3" key="1">
    <citation type="submission" date="2022-05" db="EMBL/GenBank/DDBJ databases">
        <title>The Musa troglodytarum L. genome provides insights into the mechanism of non-climacteric behaviour and enrichment of carotenoids.</title>
        <authorList>
            <person name="Wang J."/>
        </authorList>
    </citation>
    <scope>NUCLEOTIDE SEQUENCE</scope>
    <source>
        <tissue evidence="3">Leaf</tissue>
    </source>
</reference>